<evidence type="ECO:0000256" key="10">
    <source>
        <dbReference type="HAMAP-Rule" id="MF_01031"/>
    </source>
</evidence>
<dbReference type="NCBIfam" id="NF002458">
    <property type="entry name" value="PRK01641.1"/>
    <property type="match status" value="1"/>
</dbReference>
<comment type="caution">
    <text evidence="12">The sequence shown here is derived from an EMBL/GenBank/DDBJ whole genome shotgun (WGS) entry which is preliminary data.</text>
</comment>
<evidence type="ECO:0000259" key="11">
    <source>
        <dbReference type="Pfam" id="PF00694"/>
    </source>
</evidence>
<proteinExistence type="inferred from homology"/>
<comment type="catalytic activity">
    <reaction evidence="1 10">
        <text>(2R,3S)-3-isopropylmalate = (2S)-2-isopropylmalate</text>
        <dbReference type="Rhea" id="RHEA:32287"/>
        <dbReference type="ChEBI" id="CHEBI:1178"/>
        <dbReference type="ChEBI" id="CHEBI:35121"/>
        <dbReference type="EC" id="4.2.1.33"/>
    </reaction>
</comment>
<dbReference type="CDD" id="cd01577">
    <property type="entry name" value="IPMI_Swivel"/>
    <property type="match status" value="1"/>
</dbReference>
<comment type="similarity">
    <text evidence="4 10">Belongs to the LeuD family. LeuD type 1 subfamily.</text>
</comment>
<evidence type="ECO:0000313" key="12">
    <source>
        <dbReference type="EMBL" id="MBL1221137.1"/>
    </source>
</evidence>
<comment type="pathway">
    <text evidence="3 10">Amino-acid biosynthesis; L-leucine biosynthesis; L-leucine from 3-methyl-2-oxobutanoate: step 2/4.</text>
</comment>
<feature type="domain" description="Aconitase A/isopropylmalate dehydratase small subunit swivel" evidence="11">
    <location>
        <begin position="1"/>
        <end position="123"/>
    </location>
</feature>
<comment type="function">
    <text evidence="2 10">Catalyzes the isomerization between 2-isopropylmalate and 3-isopropylmalate, via the formation of 2-isopropylmaleate.</text>
</comment>
<gene>
    <name evidence="10 12" type="primary">leuD</name>
    <name evidence="12" type="ORF">JET18_09820</name>
</gene>
<dbReference type="PANTHER" id="PTHR43345">
    <property type="entry name" value="3-ISOPROPYLMALATE DEHYDRATASE SMALL SUBUNIT 2-RELATED-RELATED"/>
    <property type="match status" value="1"/>
</dbReference>
<dbReference type="InterPro" id="IPR015928">
    <property type="entry name" value="Aconitase/3IPM_dehydase_swvl"/>
</dbReference>
<dbReference type="InterPro" id="IPR050075">
    <property type="entry name" value="LeuD"/>
</dbReference>
<organism evidence="12 13">
    <name type="scientific">Chryseobacterium endalhagicum</name>
    <dbReference type="NCBI Taxonomy" id="2797638"/>
    <lineage>
        <taxon>Bacteria</taxon>
        <taxon>Pseudomonadati</taxon>
        <taxon>Bacteroidota</taxon>
        <taxon>Flavobacteriia</taxon>
        <taxon>Flavobacteriales</taxon>
        <taxon>Weeksellaceae</taxon>
        <taxon>Chryseobacterium group</taxon>
        <taxon>Chryseobacterium</taxon>
    </lineage>
</organism>
<comment type="subunit">
    <text evidence="5 10">Heterodimer of LeuC and LeuD.</text>
</comment>
<dbReference type="GO" id="GO:0003861">
    <property type="term" value="F:3-isopropylmalate dehydratase activity"/>
    <property type="evidence" value="ECO:0007669"/>
    <property type="project" value="UniProtKB-EC"/>
</dbReference>
<keyword evidence="8 10" id="KW-0456">Lyase</keyword>
<dbReference type="Proteomes" id="UP000661696">
    <property type="component" value="Unassembled WGS sequence"/>
</dbReference>
<keyword evidence="9 10" id="KW-0100">Branched-chain amino acid biosynthesis</keyword>
<keyword evidence="6 10" id="KW-0432">Leucine biosynthesis</keyword>
<evidence type="ECO:0000256" key="7">
    <source>
        <dbReference type="ARBA" id="ARBA00022605"/>
    </source>
</evidence>
<dbReference type="EC" id="4.2.1.33" evidence="10"/>
<keyword evidence="7 10" id="KW-0028">Amino-acid biosynthesis</keyword>
<dbReference type="PANTHER" id="PTHR43345:SF5">
    <property type="entry name" value="3-ISOPROPYLMALATE DEHYDRATASE SMALL SUBUNIT"/>
    <property type="match status" value="1"/>
</dbReference>
<dbReference type="RefSeq" id="WP_202090486.1">
    <property type="nucleotide sequence ID" value="NZ_JAELVM010000001.1"/>
</dbReference>
<dbReference type="Pfam" id="PF00694">
    <property type="entry name" value="Aconitase_C"/>
    <property type="match status" value="1"/>
</dbReference>
<accession>A0ABS1QEX6</accession>
<dbReference type="InterPro" id="IPR033940">
    <property type="entry name" value="IPMI_Swivel"/>
</dbReference>
<evidence type="ECO:0000256" key="1">
    <source>
        <dbReference type="ARBA" id="ARBA00000491"/>
    </source>
</evidence>
<reference evidence="12 13" key="1">
    <citation type="submission" date="2020-12" db="EMBL/GenBank/DDBJ databases">
        <title>Chryseobacterium endoalhailicus sp. nov., isolated from seed of leguminous plant.</title>
        <authorList>
            <person name="Zhang X."/>
        </authorList>
    </citation>
    <scope>NUCLEOTIDE SEQUENCE [LARGE SCALE GENOMIC DNA]</scope>
    <source>
        <strain evidence="12 13">L7</strain>
    </source>
</reference>
<evidence type="ECO:0000256" key="9">
    <source>
        <dbReference type="ARBA" id="ARBA00023304"/>
    </source>
</evidence>
<evidence type="ECO:0000256" key="5">
    <source>
        <dbReference type="ARBA" id="ARBA00011271"/>
    </source>
</evidence>
<evidence type="ECO:0000256" key="8">
    <source>
        <dbReference type="ARBA" id="ARBA00023239"/>
    </source>
</evidence>
<sequence length="201" mass="23102">MQKLTHIKSQAVPLPAENIDTDQIIPARFLKSIDRKGFGENLFRDWRFNIHSGEPNPEFVLNNSRYSGEILVAGNNFGCGSSREHAAWSLTDYGFKVIVSSYFADIFKGNALNNGLLPVKVSEEFLKYILENITEDPELEIDVDVEQQTISFKGKTETFELDSYKKICLINGYDDIDFLISKKQVIQQFEQKTQKYEQQLF</sequence>
<dbReference type="EMBL" id="JAELVM010000001">
    <property type="protein sequence ID" value="MBL1221137.1"/>
    <property type="molecule type" value="Genomic_DNA"/>
</dbReference>
<evidence type="ECO:0000256" key="2">
    <source>
        <dbReference type="ARBA" id="ARBA00002695"/>
    </source>
</evidence>
<name>A0ABS1QEX6_9FLAO</name>
<evidence type="ECO:0000256" key="4">
    <source>
        <dbReference type="ARBA" id="ARBA00009845"/>
    </source>
</evidence>
<dbReference type="HAMAP" id="MF_01031">
    <property type="entry name" value="LeuD_type1"/>
    <property type="match status" value="1"/>
</dbReference>
<dbReference type="InterPro" id="IPR000573">
    <property type="entry name" value="AconitaseA/IPMdHydase_ssu_swvl"/>
</dbReference>
<protein>
    <recommendedName>
        <fullName evidence="10">3-isopropylmalate dehydratase small subunit</fullName>
        <ecNumber evidence="10">4.2.1.33</ecNumber>
    </recommendedName>
    <alternativeName>
        <fullName evidence="10">Alpha-IPM isomerase</fullName>
        <shortName evidence="10">IPMI</shortName>
    </alternativeName>
    <alternativeName>
        <fullName evidence="10">Isopropylmalate isomerase</fullName>
    </alternativeName>
</protein>
<evidence type="ECO:0000256" key="6">
    <source>
        <dbReference type="ARBA" id="ARBA00022430"/>
    </source>
</evidence>
<evidence type="ECO:0000256" key="3">
    <source>
        <dbReference type="ARBA" id="ARBA00004729"/>
    </source>
</evidence>
<dbReference type="SUPFAM" id="SSF52016">
    <property type="entry name" value="LeuD/IlvD-like"/>
    <property type="match status" value="1"/>
</dbReference>
<evidence type="ECO:0000313" key="13">
    <source>
        <dbReference type="Proteomes" id="UP000661696"/>
    </source>
</evidence>
<dbReference type="InterPro" id="IPR004431">
    <property type="entry name" value="3-IsopropMal_deHydase_ssu"/>
</dbReference>
<dbReference type="Gene3D" id="3.20.19.10">
    <property type="entry name" value="Aconitase, domain 4"/>
    <property type="match status" value="1"/>
</dbReference>
<dbReference type="NCBIfam" id="TIGR00171">
    <property type="entry name" value="leuD"/>
    <property type="match status" value="1"/>
</dbReference>
<keyword evidence="13" id="KW-1185">Reference proteome</keyword>